<protein>
    <submittedName>
        <fullName evidence="1">Helix-turn-helix transcriptional regulator</fullName>
    </submittedName>
</protein>
<dbReference type="InterPro" id="IPR001387">
    <property type="entry name" value="Cro/C1-type_HTH"/>
</dbReference>
<name>A0ABP5K0S9_9ACTN</name>
<dbReference type="CDD" id="cd00093">
    <property type="entry name" value="HTH_XRE"/>
    <property type="match status" value="1"/>
</dbReference>
<evidence type="ECO:0000313" key="1">
    <source>
        <dbReference type="EMBL" id="GAA2125275.1"/>
    </source>
</evidence>
<reference evidence="2" key="1">
    <citation type="journal article" date="2019" name="Int. J. Syst. Evol. Microbiol.">
        <title>The Global Catalogue of Microorganisms (GCM) 10K type strain sequencing project: providing services to taxonomists for standard genome sequencing and annotation.</title>
        <authorList>
            <consortium name="The Broad Institute Genomics Platform"/>
            <consortium name="The Broad Institute Genome Sequencing Center for Infectious Disease"/>
            <person name="Wu L."/>
            <person name="Ma J."/>
        </authorList>
    </citation>
    <scope>NUCLEOTIDE SEQUENCE [LARGE SCALE GENOMIC DNA]</scope>
    <source>
        <strain evidence="2">JCM 16021</strain>
    </source>
</reference>
<proteinExistence type="predicted"/>
<gene>
    <name evidence="1" type="ORF">GCM10009843_22800</name>
</gene>
<evidence type="ECO:0000313" key="2">
    <source>
        <dbReference type="Proteomes" id="UP001500575"/>
    </source>
</evidence>
<dbReference type="EMBL" id="BAAAQQ010000011">
    <property type="protein sequence ID" value="GAA2125275.1"/>
    <property type="molecule type" value="Genomic_DNA"/>
</dbReference>
<keyword evidence="2" id="KW-1185">Reference proteome</keyword>
<sequence length="298" mass="32802">MGDLKSQVTPASFADALRQAIERRGVSLEHLRGRLNDLGTPLSVATLSYWRSGRSQPEHQTSLDALASLEEILNLPVGHLRSRLRPSRRPGPRGGRMSLADVMGGDAVRETLVMLGFDPDASEALVETSMQVTVEIDDEGRARSSVSRCVRKATRDDAHATPLILRTDGPGAQIPDFVARKGCSIGKTHMDVGAGVYGVELLLERPLHAGETAITEVEIQLPDDADPDPFFELYLTRRLSEAMLWIHFEEGHVPTHCQAYLDDPRHRDQQVRATMGTTSAHHVARNVGPGTLGIRWDW</sequence>
<organism evidence="1 2">
    <name type="scientific">Nocardioides bigeumensis</name>
    <dbReference type="NCBI Taxonomy" id="433657"/>
    <lineage>
        <taxon>Bacteria</taxon>
        <taxon>Bacillati</taxon>
        <taxon>Actinomycetota</taxon>
        <taxon>Actinomycetes</taxon>
        <taxon>Propionibacteriales</taxon>
        <taxon>Nocardioidaceae</taxon>
        <taxon>Nocardioides</taxon>
    </lineage>
</organism>
<dbReference type="Proteomes" id="UP001500575">
    <property type="component" value="Unassembled WGS sequence"/>
</dbReference>
<accession>A0ABP5K0S9</accession>
<comment type="caution">
    <text evidence="1">The sequence shown here is derived from an EMBL/GenBank/DDBJ whole genome shotgun (WGS) entry which is preliminary data.</text>
</comment>